<dbReference type="PROSITE" id="PS50006">
    <property type="entry name" value="FHA_DOMAIN"/>
    <property type="match status" value="1"/>
</dbReference>
<feature type="region of interest" description="Disordered" evidence="1">
    <location>
        <begin position="533"/>
        <end position="579"/>
    </location>
</feature>
<keyword evidence="2" id="KW-1133">Transmembrane helix</keyword>
<feature type="compositionally biased region" description="Basic and acidic residues" evidence="1">
    <location>
        <begin position="179"/>
        <end position="199"/>
    </location>
</feature>
<reference evidence="4 5" key="1">
    <citation type="submission" date="2016-04" db="EMBL/GenBank/DDBJ databases">
        <title>Draft genome of Fonsecaea erecta CBS 125763.</title>
        <authorList>
            <person name="Weiss V.A."/>
            <person name="Vicente V.A."/>
            <person name="Raittz R.T."/>
            <person name="Moreno L.F."/>
            <person name="De Souza E.M."/>
            <person name="Pedrosa F.O."/>
            <person name="Steffens M.B."/>
            <person name="Faoro H."/>
            <person name="Tadra-Sfeir M.Z."/>
            <person name="Najafzadeh M.J."/>
            <person name="Felipe M.S."/>
            <person name="Teixeira M."/>
            <person name="Sun J."/>
            <person name="Xi L."/>
            <person name="Gomes R."/>
            <person name="De Azevedo C.M."/>
            <person name="Salgado C.G."/>
            <person name="Da Silva M.B."/>
            <person name="Nascimento M.F."/>
            <person name="Queiroz-Telles F."/>
            <person name="Attili D.S."/>
            <person name="Gorbushina A."/>
        </authorList>
    </citation>
    <scope>NUCLEOTIDE SEQUENCE [LARGE SCALE GENOMIC DNA]</scope>
    <source>
        <strain evidence="4 5">CBS 125763</strain>
    </source>
</reference>
<feature type="compositionally biased region" description="Low complexity" evidence="1">
    <location>
        <begin position="463"/>
        <end position="472"/>
    </location>
</feature>
<dbReference type="PANTHER" id="PTHR15715">
    <property type="entry name" value="CENTROSOMAL PROTEIN OF 170 KDA"/>
    <property type="match status" value="1"/>
</dbReference>
<dbReference type="STRING" id="1367422.A0A179A229"/>
<comment type="caution">
    <text evidence="4">The sequence shown here is derived from an EMBL/GenBank/DDBJ whole genome shotgun (WGS) entry which is preliminary data.</text>
</comment>
<organism evidence="4 5">
    <name type="scientific">Fonsecaea erecta</name>
    <dbReference type="NCBI Taxonomy" id="1367422"/>
    <lineage>
        <taxon>Eukaryota</taxon>
        <taxon>Fungi</taxon>
        <taxon>Dikarya</taxon>
        <taxon>Ascomycota</taxon>
        <taxon>Pezizomycotina</taxon>
        <taxon>Eurotiomycetes</taxon>
        <taxon>Chaetothyriomycetidae</taxon>
        <taxon>Chaetothyriales</taxon>
        <taxon>Herpotrichiellaceae</taxon>
        <taxon>Fonsecaea</taxon>
    </lineage>
</organism>
<feature type="region of interest" description="Disordered" evidence="1">
    <location>
        <begin position="225"/>
        <end position="262"/>
    </location>
</feature>
<dbReference type="Proteomes" id="UP000078343">
    <property type="component" value="Unassembled WGS sequence"/>
</dbReference>
<gene>
    <name evidence="4" type="ORF">AYL99_01548</name>
</gene>
<dbReference type="OrthoDB" id="4096268at2759"/>
<evidence type="ECO:0000259" key="3">
    <source>
        <dbReference type="PROSITE" id="PS50006"/>
    </source>
</evidence>
<evidence type="ECO:0000256" key="2">
    <source>
        <dbReference type="SAM" id="Phobius"/>
    </source>
</evidence>
<feature type="compositionally biased region" description="Polar residues" evidence="1">
    <location>
        <begin position="567"/>
        <end position="579"/>
    </location>
</feature>
<dbReference type="SUPFAM" id="SSF49879">
    <property type="entry name" value="SMAD/FHA domain"/>
    <property type="match status" value="1"/>
</dbReference>
<dbReference type="RefSeq" id="XP_018698943.1">
    <property type="nucleotide sequence ID" value="XM_018833064.1"/>
</dbReference>
<dbReference type="AlphaFoldDB" id="A0A179A229"/>
<evidence type="ECO:0000313" key="4">
    <source>
        <dbReference type="EMBL" id="OAP65576.1"/>
    </source>
</evidence>
<dbReference type="InterPro" id="IPR051176">
    <property type="entry name" value="Cent_Immune-Sig_Mod"/>
</dbReference>
<protein>
    <recommendedName>
        <fullName evidence="3">FHA domain-containing protein</fullName>
    </recommendedName>
</protein>
<dbReference type="GeneID" id="30005718"/>
<accession>A0A179A229</accession>
<feature type="region of interest" description="Disordered" evidence="1">
    <location>
        <begin position="454"/>
        <end position="513"/>
    </location>
</feature>
<dbReference type="InterPro" id="IPR000253">
    <property type="entry name" value="FHA_dom"/>
</dbReference>
<name>A0A179A229_9EURO</name>
<dbReference type="PANTHER" id="PTHR15715:SF37">
    <property type="entry name" value="LD47843P"/>
    <property type="match status" value="1"/>
</dbReference>
<feature type="region of interest" description="Disordered" evidence="1">
    <location>
        <begin position="330"/>
        <end position="362"/>
    </location>
</feature>
<keyword evidence="2" id="KW-0812">Transmembrane</keyword>
<feature type="transmembrane region" description="Helical" evidence="2">
    <location>
        <begin position="579"/>
        <end position="604"/>
    </location>
</feature>
<dbReference type="Gene3D" id="2.60.200.20">
    <property type="match status" value="1"/>
</dbReference>
<dbReference type="GO" id="GO:0005737">
    <property type="term" value="C:cytoplasm"/>
    <property type="evidence" value="ECO:0007669"/>
    <property type="project" value="TreeGrafter"/>
</dbReference>
<feature type="region of interest" description="Disordered" evidence="1">
    <location>
        <begin position="164"/>
        <end position="199"/>
    </location>
</feature>
<feature type="compositionally biased region" description="Low complexity" evidence="1">
    <location>
        <begin position="538"/>
        <end position="548"/>
    </location>
</feature>
<dbReference type="EMBL" id="LVYI01000001">
    <property type="protein sequence ID" value="OAP65576.1"/>
    <property type="molecule type" value="Genomic_DNA"/>
</dbReference>
<feature type="region of interest" description="Disordered" evidence="1">
    <location>
        <begin position="282"/>
        <end position="306"/>
    </location>
</feature>
<feature type="domain" description="FHA" evidence="3">
    <location>
        <begin position="37"/>
        <end position="98"/>
    </location>
</feature>
<sequence length="610" mass="65528">MTDHSPPKSLTITLRELDSREPIPKRVITLEGPDWELRIGRGTESRIEELTPAENNAWFASRVLSRRHAILHANPTTKEIFIHDVGSLHGTFLSGSRLHTNEPGPLWPDDIVTLGANVIRGSSHFSALRLRVTWNWGIGTLSQPNVNHTNAGVSRNTFSADYSDEEAYGSASAQASSRPQEDKYEPREGSNEYHSELDDKAQNLRVPVCDTSVAMDILEVRTFTVPDSDDASNTPGHASSADVSDEDSPTSSPLMPRDLQEVKSVAPETLRREFINDVLRVTDPDRTDPTQVIVPSSAQQAEPLPAVDESISEDSYGDGELERETSWLFTPPTSLGRDLAGPTSSSSGTDLFGPARSPSPSDTAMVNPLIGPDFRIKWTAPPFLTPESPHQQTVTLDKVGPLDRSISAWAGHNSVLYEPVVPPLVPEKSALVPYPPSASSLAFYSDAFTFNPSPLLPPPRPRSPLSIASASPQQLAVNDSDGAKKRKADQISSDQSLDPIAAPSGPHSPENGDILATTATRKVESVGDVTADRLLNPSTSASEVAESTSAEETEMPVRKKAKKNNDKAPSQRSSGSNSLVTTAGVAVAGVAIGAVGMFLGLLALPEEYLI</sequence>
<evidence type="ECO:0000313" key="5">
    <source>
        <dbReference type="Proteomes" id="UP000078343"/>
    </source>
</evidence>
<dbReference type="InterPro" id="IPR008984">
    <property type="entry name" value="SMAD_FHA_dom_sf"/>
</dbReference>
<keyword evidence="5" id="KW-1185">Reference proteome</keyword>
<proteinExistence type="predicted"/>
<dbReference type="SMART" id="SM00240">
    <property type="entry name" value="FHA"/>
    <property type="match status" value="1"/>
</dbReference>
<keyword evidence="2" id="KW-0472">Membrane</keyword>
<evidence type="ECO:0000256" key="1">
    <source>
        <dbReference type="SAM" id="MobiDB-lite"/>
    </source>
</evidence>
<dbReference type="Pfam" id="PF00498">
    <property type="entry name" value="FHA"/>
    <property type="match status" value="1"/>
</dbReference>
<feature type="compositionally biased region" description="Polar residues" evidence="1">
    <location>
        <begin position="289"/>
        <end position="300"/>
    </location>
</feature>